<protein>
    <submittedName>
        <fullName evidence="1">Uncharacterized protein</fullName>
    </submittedName>
</protein>
<dbReference type="AlphaFoldDB" id="A0A108ENV1"/>
<dbReference type="Proteomes" id="UP000068016">
    <property type="component" value="Unassembled WGS sequence"/>
</dbReference>
<evidence type="ECO:0000313" key="2">
    <source>
        <dbReference type="Proteomes" id="UP000068016"/>
    </source>
</evidence>
<reference evidence="1 2" key="1">
    <citation type="submission" date="2015-11" db="EMBL/GenBank/DDBJ databases">
        <title>Expanding the genomic diversity of Burkholderia species for the development of highly accurate diagnostics.</title>
        <authorList>
            <person name="Sahl J."/>
            <person name="Keim P."/>
            <person name="Wagner D."/>
        </authorList>
    </citation>
    <scope>NUCLEOTIDE SEQUENCE [LARGE SCALE GENOMIC DNA]</scope>
    <source>
        <strain evidence="1 2">MSMB793WGS</strain>
    </source>
</reference>
<sequence>MVSRLQFFCHLWQPYFGADRNGFRCTPAVAFEYEPVGTIANRARVAVPRMQLSGNAAPHLSKCRFDMIVNARS</sequence>
<evidence type="ECO:0000313" key="1">
    <source>
        <dbReference type="EMBL" id="KWN14676.1"/>
    </source>
</evidence>
<gene>
    <name evidence="1" type="ORF">WT83_16365</name>
</gene>
<dbReference type="EMBL" id="LPLZ01000046">
    <property type="protein sequence ID" value="KWN14676.1"/>
    <property type="molecule type" value="Genomic_DNA"/>
</dbReference>
<proteinExistence type="predicted"/>
<organism evidence="1 2">
    <name type="scientific">Burkholderia territorii</name>
    <dbReference type="NCBI Taxonomy" id="1503055"/>
    <lineage>
        <taxon>Bacteria</taxon>
        <taxon>Pseudomonadati</taxon>
        <taxon>Pseudomonadota</taxon>
        <taxon>Betaproteobacteria</taxon>
        <taxon>Burkholderiales</taxon>
        <taxon>Burkholderiaceae</taxon>
        <taxon>Burkholderia</taxon>
        <taxon>Burkholderia cepacia complex</taxon>
    </lineage>
</organism>
<comment type="caution">
    <text evidence="1">The sequence shown here is derived from an EMBL/GenBank/DDBJ whole genome shotgun (WGS) entry which is preliminary data.</text>
</comment>
<accession>A0A108ENV1</accession>
<name>A0A108ENV1_9BURK</name>